<reference evidence="1" key="1">
    <citation type="submission" date="2019-08" db="EMBL/GenBank/DDBJ databases">
        <authorList>
            <person name="Kucharzyk K."/>
            <person name="Murdoch R.W."/>
            <person name="Higgins S."/>
            <person name="Loffler F."/>
        </authorList>
    </citation>
    <scope>NUCLEOTIDE SEQUENCE</scope>
</reference>
<gene>
    <name evidence="1" type="ORF">SDC9_183167</name>
</gene>
<organism evidence="1">
    <name type="scientific">bioreactor metagenome</name>
    <dbReference type="NCBI Taxonomy" id="1076179"/>
    <lineage>
        <taxon>unclassified sequences</taxon>
        <taxon>metagenomes</taxon>
        <taxon>ecological metagenomes</taxon>
    </lineage>
</organism>
<evidence type="ECO:0000313" key="1">
    <source>
        <dbReference type="EMBL" id="MPN35669.1"/>
    </source>
</evidence>
<dbReference type="EMBL" id="VSSQ01089411">
    <property type="protein sequence ID" value="MPN35669.1"/>
    <property type="molecule type" value="Genomic_DNA"/>
</dbReference>
<dbReference type="AlphaFoldDB" id="A0A645HC21"/>
<comment type="caution">
    <text evidence="1">The sequence shown here is derived from an EMBL/GenBank/DDBJ whole genome shotgun (WGS) entry which is preliminary data.</text>
</comment>
<sequence>MDRDTHDHHAGIRDDLLRAIPVMLFEDPHLITRQGEHFLEQPSHLTATADNHHRAQRRTQRLKPFIVLTGIGFTHHSTQYVFNQIWRYAERFRFGSARSQH</sequence>
<accession>A0A645HC21</accession>
<protein>
    <submittedName>
        <fullName evidence="1">Uncharacterized protein</fullName>
    </submittedName>
</protein>
<proteinExistence type="predicted"/>
<name>A0A645HC21_9ZZZZ</name>